<dbReference type="Proteomes" id="UP001164286">
    <property type="component" value="Unassembled WGS sequence"/>
</dbReference>
<keyword evidence="3" id="KW-1185">Reference proteome</keyword>
<dbReference type="EMBL" id="JAKWFO010000001">
    <property type="protein sequence ID" value="KAI9639635.1"/>
    <property type="molecule type" value="Genomic_DNA"/>
</dbReference>
<proteinExistence type="predicted"/>
<gene>
    <name evidence="2" type="ORF">MKK02DRAFT_39958</name>
</gene>
<sequence>MPPSKRQRGENAVQEAGPPASSTPKSPAQEVYGILEIRRRILKELDRRTLAVMLRTEKAITASVAEVLYRKIHISLVSKMSKASARRTVYCQAVRILDASPRPVFEATAVKHRSLNASPSPVRFDPEKVFKQLSGWRKKYPQLLRVDYHHPPSDGDDAYTAHLRDGTIHIDLERRETCPISFESPVIYPIDNLLPTLPSHPQLVINRTIAIRLVCDMVPDTPEKITAWRRELAKVTDHPRVVSVILSPLHGRHHLERSEAIALACKRKSSSSYPITSYQFPPGLPETFAELAEAIGPSLRTLYIHDSNLTSLGPLPDAIAFLDRTFPSLQSLSIQFSDRGGFRYEPSGLPNLTRLYYHCDRDNFSYREAAFLVHQLGNGDTVFLNPGLADSKEMKMFHAKVKQLKQ</sequence>
<comment type="caution">
    <text evidence="2">The sequence shown here is derived from an EMBL/GenBank/DDBJ whole genome shotgun (WGS) entry which is preliminary data.</text>
</comment>
<reference evidence="2" key="1">
    <citation type="journal article" date="2022" name="G3 (Bethesda)">
        <title>High quality genome of the basidiomycete yeast Dioszegia hungarica PDD-24b-2 isolated from cloud water.</title>
        <authorList>
            <person name="Jarrige D."/>
            <person name="Haridas S."/>
            <person name="Bleykasten-Grosshans C."/>
            <person name="Joly M."/>
            <person name="Nadalig T."/>
            <person name="Sancelme M."/>
            <person name="Vuilleumier S."/>
            <person name="Grigoriev I.V."/>
            <person name="Amato P."/>
            <person name="Bringel F."/>
        </authorList>
    </citation>
    <scope>NUCLEOTIDE SEQUENCE</scope>
    <source>
        <strain evidence="2">PDD-24b-2</strain>
    </source>
</reference>
<evidence type="ECO:0000313" key="2">
    <source>
        <dbReference type="EMBL" id="KAI9639635.1"/>
    </source>
</evidence>
<dbReference type="RefSeq" id="XP_052949412.1">
    <property type="nucleotide sequence ID" value="XM_053090859.1"/>
</dbReference>
<dbReference type="GeneID" id="77730064"/>
<accession>A0AA38HFJ5</accession>
<evidence type="ECO:0000313" key="3">
    <source>
        <dbReference type="Proteomes" id="UP001164286"/>
    </source>
</evidence>
<feature type="region of interest" description="Disordered" evidence="1">
    <location>
        <begin position="1"/>
        <end position="28"/>
    </location>
</feature>
<dbReference type="AlphaFoldDB" id="A0AA38HFJ5"/>
<organism evidence="2 3">
    <name type="scientific">Dioszegia hungarica</name>
    <dbReference type="NCBI Taxonomy" id="4972"/>
    <lineage>
        <taxon>Eukaryota</taxon>
        <taxon>Fungi</taxon>
        <taxon>Dikarya</taxon>
        <taxon>Basidiomycota</taxon>
        <taxon>Agaricomycotina</taxon>
        <taxon>Tremellomycetes</taxon>
        <taxon>Tremellales</taxon>
        <taxon>Bulleribasidiaceae</taxon>
        <taxon>Dioszegia</taxon>
    </lineage>
</organism>
<name>A0AA38HFJ5_9TREE</name>
<evidence type="ECO:0000256" key="1">
    <source>
        <dbReference type="SAM" id="MobiDB-lite"/>
    </source>
</evidence>
<protein>
    <submittedName>
        <fullName evidence="2">Uncharacterized protein</fullName>
    </submittedName>
</protein>